<dbReference type="OrthoDB" id="9787825at2"/>
<keyword evidence="4 7" id="KW-0808">Transferase</keyword>
<dbReference type="CDD" id="cd02440">
    <property type="entry name" value="AdoMet_MTases"/>
    <property type="match status" value="1"/>
</dbReference>
<keyword evidence="2" id="KW-0169">Cobalamin biosynthesis</keyword>
<gene>
    <name evidence="7" type="ORF">DesfrDRAFT_1637</name>
</gene>
<dbReference type="EMBL" id="AECZ01000009">
    <property type="protein sequence ID" value="EFL51476.1"/>
    <property type="molecule type" value="Genomic_DNA"/>
</dbReference>
<dbReference type="SUPFAM" id="SSF53790">
    <property type="entry name" value="Tetrapyrrole methylase"/>
    <property type="match status" value="1"/>
</dbReference>
<dbReference type="InterPro" id="IPR035996">
    <property type="entry name" value="4pyrrol_Methylase_sf"/>
</dbReference>
<evidence type="ECO:0000259" key="6">
    <source>
        <dbReference type="Pfam" id="PF00590"/>
    </source>
</evidence>
<dbReference type="GO" id="GO:0032259">
    <property type="term" value="P:methylation"/>
    <property type="evidence" value="ECO:0007669"/>
    <property type="project" value="UniProtKB-KW"/>
</dbReference>
<evidence type="ECO:0000256" key="1">
    <source>
        <dbReference type="ARBA" id="ARBA00004953"/>
    </source>
</evidence>
<organism evidence="7 8">
    <name type="scientific">Solidesulfovibrio fructosivorans JJ]</name>
    <dbReference type="NCBI Taxonomy" id="596151"/>
    <lineage>
        <taxon>Bacteria</taxon>
        <taxon>Pseudomonadati</taxon>
        <taxon>Thermodesulfobacteriota</taxon>
        <taxon>Desulfovibrionia</taxon>
        <taxon>Desulfovibrionales</taxon>
        <taxon>Desulfovibrionaceae</taxon>
        <taxon>Solidesulfovibrio</taxon>
    </lineage>
</organism>
<dbReference type="InterPro" id="IPR050714">
    <property type="entry name" value="Cobalamin_biosynth_MTase"/>
</dbReference>
<reference evidence="7 8" key="1">
    <citation type="submission" date="2010-08" db="EMBL/GenBank/DDBJ databases">
        <title>The draft genome of Desulfovibrio fructosovorans JJ.</title>
        <authorList>
            <consortium name="US DOE Joint Genome Institute (JGI-PGF)"/>
            <person name="Lucas S."/>
            <person name="Copeland A."/>
            <person name="Lapidus A."/>
            <person name="Cheng J.-F."/>
            <person name="Bruce D."/>
            <person name="Goodwin L."/>
            <person name="Pitluck S."/>
            <person name="Land M.L."/>
            <person name="Hauser L."/>
            <person name="Chang Y.-J."/>
            <person name="Jeffries C."/>
            <person name="Wall J.D."/>
            <person name="Stahl D.A."/>
            <person name="Arkin A.P."/>
            <person name="Dehal P."/>
            <person name="Stolyar S.M."/>
            <person name="Hazen T.C."/>
            <person name="Woyke T.J."/>
        </authorList>
    </citation>
    <scope>NUCLEOTIDE SEQUENCE [LARGE SCALE GENOMIC DNA]</scope>
    <source>
        <strain evidence="7 8">JJ</strain>
    </source>
</reference>
<dbReference type="InterPro" id="IPR006365">
    <property type="entry name" value="Cbl_synth_CobL"/>
</dbReference>
<dbReference type="RefSeq" id="WP_005992840.1">
    <property type="nucleotide sequence ID" value="NZ_AECZ01000009.1"/>
</dbReference>
<dbReference type="InterPro" id="IPR029063">
    <property type="entry name" value="SAM-dependent_MTases_sf"/>
</dbReference>
<dbReference type="GO" id="GO:0008276">
    <property type="term" value="F:protein methyltransferase activity"/>
    <property type="evidence" value="ECO:0007669"/>
    <property type="project" value="InterPro"/>
</dbReference>
<evidence type="ECO:0000256" key="2">
    <source>
        <dbReference type="ARBA" id="ARBA00022573"/>
    </source>
</evidence>
<dbReference type="EC" id="2.1.1.132" evidence="7"/>
<dbReference type="SUPFAM" id="SSF53335">
    <property type="entry name" value="S-adenosyl-L-methionine-dependent methyltransferases"/>
    <property type="match status" value="1"/>
</dbReference>
<dbReference type="NCBIfam" id="TIGR02467">
    <property type="entry name" value="CbiE"/>
    <property type="match status" value="1"/>
</dbReference>
<sequence length="409" mass="42663">MTPKRVAVIGCGIGRPWLAPEPADALAGAAVVVGGARQLALFPDHPARRIPIVGPLAAVCDAIETATDSGEAVCVLADGDPLFFGIGRLLVERFGSDRLTFYPSVTAVGAAAARLGRPWQDLPAVSLHGRSDLTPLFAALVRHGAAAVYTDAVNTPAVIADKLLGRGGAAFTMHVLEEMGLPGERRRSLRLAEAANQDFSPLNLTLVERTHPPEIALSLGLADDALSRSDRVFTKAPVRAVSLAGLAPRPGDVVWDVGAGTGAVALEASLLNLGGPVFAVERDPARHALLMDNIRRTGALTVTPIHGEAPDALAGLADPDRIFIGGGLTNAPDLLPELCRRLRPGGRLVANCVLLGSLHSALETLRALGWPVTLTQVQAETATPLAGDLRFCAENPVFVLTAVKESRHG</sequence>
<dbReference type="GO" id="GO:0009236">
    <property type="term" value="P:cobalamin biosynthetic process"/>
    <property type="evidence" value="ECO:0007669"/>
    <property type="project" value="UniProtKB-UniPathway"/>
</dbReference>
<dbReference type="Pfam" id="PF00590">
    <property type="entry name" value="TP_methylase"/>
    <property type="match status" value="1"/>
</dbReference>
<dbReference type="PIRSF" id="PIRSF036428">
    <property type="entry name" value="CobL"/>
    <property type="match status" value="1"/>
</dbReference>
<dbReference type="NCBIfam" id="TIGR02469">
    <property type="entry name" value="CbiT"/>
    <property type="match status" value="1"/>
</dbReference>
<feature type="domain" description="Tetrapyrrole methylase" evidence="6">
    <location>
        <begin position="6"/>
        <end position="194"/>
    </location>
</feature>
<evidence type="ECO:0000313" key="7">
    <source>
        <dbReference type="EMBL" id="EFL51476.1"/>
    </source>
</evidence>
<dbReference type="PANTHER" id="PTHR43182">
    <property type="entry name" value="COBALT-PRECORRIN-6B C(15)-METHYLTRANSFERASE (DECARBOXYLATING)"/>
    <property type="match status" value="1"/>
</dbReference>
<evidence type="ECO:0000313" key="8">
    <source>
        <dbReference type="Proteomes" id="UP000006250"/>
    </source>
</evidence>
<evidence type="ECO:0000256" key="3">
    <source>
        <dbReference type="ARBA" id="ARBA00022603"/>
    </source>
</evidence>
<dbReference type="PANTHER" id="PTHR43182:SF1">
    <property type="entry name" value="COBALT-PRECORRIN-7 C(5)-METHYLTRANSFERASE"/>
    <property type="match status" value="1"/>
</dbReference>
<proteinExistence type="predicted"/>
<dbReference type="eggNOG" id="COG2242">
    <property type="taxonomic scope" value="Bacteria"/>
</dbReference>
<accession>E1JVI8</accession>
<dbReference type="Gene3D" id="3.40.50.150">
    <property type="entry name" value="Vaccinia Virus protein VP39"/>
    <property type="match status" value="1"/>
</dbReference>
<dbReference type="Pfam" id="PF01135">
    <property type="entry name" value="PCMT"/>
    <property type="match status" value="1"/>
</dbReference>
<dbReference type="InterPro" id="IPR000878">
    <property type="entry name" value="4pyrrol_Mease"/>
</dbReference>
<evidence type="ECO:0000256" key="5">
    <source>
        <dbReference type="ARBA" id="ARBA00022691"/>
    </source>
</evidence>
<comment type="caution">
    <text evidence="7">The sequence shown here is derived from an EMBL/GenBank/DDBJ whole genome shotgun (WGS) entry which is preliminary data.</text>
</comment>
<dbReference type="CDD" id="cd11644">
    <property type="entry name" value="Precorrin-6Y-MT"/>
    <property type="match status" value="1"/>
</dbReference>
<keyword evidence="8" id="KW-1185">Reference proteome</keyword>
<dbReference type="Proteomes" id="UP000006250">
    <property type="component" value="Unassembled WGS sequence"/>
</dbReference>
<dbReference type="InterPro" id="IPR014008">
    <property type="entry name" value="Cbl_synth_MTase_CbiT"/>
</dbReference>
<dbReference type="UniPathway" id="UPA00148"/>
<dbReference type="eggNOG" id="COG2241">
    <property type="taxonomic scope" value="Bacteria"/>
</dbReference>
<name>E1JVI8_SOLFR</name>
<dbReference type="InterPro" id="IPR012818">
    <property type="entry name" value="CbiE"/>
</dbReference>
<protein>
    <submittedName>
        <fullName evidence="7">Precorrin-6y C5,15-methyltransferase (Decarboxylating), CbiE subunit</fullName>
        <ecNumber evidence="7">2.1.1.132</ecNumber>
    </submittedName>
</protein>
<dbReference type="AlphaFoldDB" id="E1JVI8"/>
<dbReference type="GO" id="GO:0046025">
    <property type="term" value="F:precorrin-6Y C5,15-methyltransferase (decarboxylating) activity"/>
    <property type="evidence" value="ECO:0007669"/>
    <property type="project" value="UniProtKB-EC"/>
</dbReference>
<dbReference type="Gene3D" id="3.40.1010.10">
    <property type="entry name" value="Cobalt-precorrin-4 Transmethylase, Domain 1"/>
    <property type="match status" value="1"/>
</dbReference>
<comment type="pathway">
    <text evidence="1">Cofactor biosynthesis; adenosylcobalamin biosynthesis.</text>
</comment>
<dbReference type="STRING" id="596151.DesfrDRAFT_1637"/>
<keyword evidence="5" id="KW-0949">S-adenosyl-L-methionine</keyword>
<evidence type="ECO:0000256" key="4">
    <source>
        <dbReference type="ARBA" id="ARBA00022679"/>
    </source>
</evidence>
<keyword evidence="3 7" id="KW-0489">Methyltransferase</keyword>
<dbReference type="InterPro" id="IPR014777">
    <property type="entry name" value="4pyrrole_Mease_sub1"/>
</dbReference>